<keyword evidence="3" id="KW-0413">Isomerase</keyword>
<reference evidence="3 4" key="1">
    <citation type="submission" date="2018-06" db="EMBL/GenBank/DDBJ databases">
        <authorList>
            <consortium name="Pathogen Informatics"/>
            <person name="Doyle S."/>
        </authorList>
    </citation>
    <scope>NUCLEOTIDE SEQUENCE [LARGE SCALE GENOMIC DNA]</scope>
    <source>
        <strain evidence="3 4">NCTC13834</strain>
    </source>
</reference>
<dbReference type="PANTHER" id="PTHR43000">
    <property type="entry name" value="DTDP-D-GLUCOSE 4,6-DEHYDRATASE-RELATED"/>
    <property type="match status" value="1"/>
</dbReference>
<gene>
    <name evidence="3" type="primary">rfbE</name>
    <name evidence="3" type="ORF">NCTC13834_02434</name>
</gene>
<organism evidence="3 4">
    <name type="scientific">Staphylococcus nepalensis</name>
    <dbReference type="NCBI Taxonomy" id="214473"/>
    <lineage>
        <taxon>Bacteria</taxon>
        <taxon>Bacillati</taxon>
        <taxon>Bacillota</taxon>
        <taxon>Bacilli</taxon>
        <taxon>Bacillales</taxon>
        <taxon>Staphylococcaceae</taxon>
        <taxon>Staphylococcus</taxon>
    </lineage>
</organism>
<dbReference type="AlphaFoldDB" id="A0A380GR63"/>
<dbReference type="EMBL" id="UHDS01000001">
    <property type="protein sequence ID" value="SUM56057.1"/>
    <property type="molecule type" value="Genomic_DNA"/>
</dbReference>
<evidence type="ECO:0000313" key="3">
    <source>
        <dbReference type="EMBL" id="SUM56057.1"/>
    </source>
</evidence>
<dbReference type="InterPro" id="IPR001509">
    <property type="entry name" value="Epimerase_deHydtase"/>
</dbReference>
<dbReference type="SUPFAM" id="SSF51735">
    <property type="entry name" value="NAD(P)-binding Rossmann-fold domains"/>
    <property type="match status" value="1"/>
</dbReference>
<dbReference type="Pfam" id="PF01370">
    <property type="entry name" value="Epimerase"/>
    <property type="match status" value="1"/>
</dbReference>
<dbReference type="Gene3D" id="3.40.50.720">
    <property type="entry name" value="NAD(P)-binding Rossmann-like Domain"/>
    <property type="match status" value="1"/>
</dbReference>
<evidence type="ECO:0000256" key="1">
    <source>
        <dbReference type="ARBA" id="ARBA00007637"/>
    </source>
</evidence>
<proteinExistence type="inferred from homology"/>
<dbReference type="InterPro" id="IPR036291">
    <property type="entry name" value="NAD(P)-bd_dom_sf"/>
</dbReference>
<sequence>MKILITGGAGFIGSHLAAYFINDNEVFILDNLSTGHRSNVDFIDDAHFIEEDVMHKSFVTELIKQKQFDIVIHLAAVVSVVETINNPINSQSINIDSTLNLLEANRQYNAKLKKFIFASSAAVYGNTDELPKQIETFIDPESPYAIEKYAGEQYAKLYNKLYDLPTTALRFFNVYGPRQDPSSPYSGVLSIMDKNLKTMNPLHFLETVSKLETLST</sequence>
<evidence type="ECO:0000313" key="4">
    <source>
        <dbReference type="Proteomes" id="UP000254412"/>
    </source>
</evidence>
<evidence type="ECO:0000259" key="2">
    <source>
        <dbReference type="Pfam" id="PF01370"/>
    </source>
</evidence>
<dbReference type="EC" id="5.1.3.10" evidence="3"/>
<name>A0A380GR63_9STAP</name>
<dbReference type="GO" id="GO:0047732">
    <property type="term" value="F:CDP-abequose epimerase activity"/>
    <property type="evidence" value="ECO:0007669"/>
    <property type="project" value="UniProtKB-EC"/>
</dbReference>
<dbReference type="Proteomes" id="UP000254412">
    <property type="component" value="Unassembled WGS sequence"/>
</dbReference>
<protein>
    <submittedName>
        <fullName evidence="3">NAD dependent epimerase/dehydratase family protein</fullName>
        <ecNumber evidence="3">5.1.3.10</ecNumber>
    </submittedName>
</protein>
<feature type="domain" description="NAD-dependent epimerase/dehydratase" evidence="2">
    <location>
        <begin position="3"/>
        <end position="198"/>
    </location>
</feature>
<comment type="similarity">
    <text evidence="1">Belongs to the NAD(P)-dependent epimerase/dehydratase family.</text>
</comment>
<accession>A0A380GR63</accession>